<dbReference type="PROSITE" id="PS00137">
    <property type="entry name" value="SUBTILASE_HIS"/>
    <property type="match status" value="1"/>
</dbReference>
<evidence type="ECO:0000256" key="5">
    <source>
        <dbReference type="PIRSR" id="PIRSR615500-1"/>
    </source>
</evidence>
<dbReference type="EMBL" id="CP002049">
    <property type="protein sequence ID" value="ADI15620.1"/>
    <property type="molecule type" value="Genomic_DNA"/>
</dbReference>
<evidence type="ECO:0000256" key="4">
    <source>
        <dbReference type="ARBA" id="ARBA00022825"/>
    </source>
</evidence>
<evidence type="ECO:0000259" key="9">
    <source>
        <dbReference type="Pfam" id="PF00082"/>
    </source>
</evidence>
<keyword evidence="8" id="KW-0732">Signal</keyword>
<dbReference type="eggNOG" id="COG1404">
    <property type="taxonomic scope" value="Bacteria"/>
</dbReference>
<protein>
    <submittedName>
        <fullName evidence="10">Peptidase S8 and S53 subtilisin kexin sedolisin</fullName>
    </submittedName>
</protein>
<dbReference type="InterPro" id="IPR022398">
    <property type="entry name" value="Peptidase_S8_His-AS"/>
</dbReference>
<evidence type="ECO:0000256" key="7">
    <source>
        <dbReference type="RuleBase" id="RU003355"/>
    </source>
</evidence>
<evidence type="ECO:0000256" key="3">
    <source>
        <dbReference type="ARBA" id="ARBA00022801"/>
    </source>
</evidence>
<feature type="chain" id="PRO_5003094552" evidence="8">
    <location>
        <begin position="25"/>
        <end position="465"/>
    </location>
</feature>
<feature type="domain" description="Peptidase S8/S53" evidence="9">
    <location>
        <begin position="147"/>
        <end position="455"/>
    </location>
</feature>
<dbReference type="InterPro" id="IPR015500">
    <property type="entry name" value="Peptidase_S8_subtilisin-rel"/>
</dbReference>
<name>D7CTS3_TRURR</name>
<dbReference type="PROSITE" id="PS51892">
    <property type="entry name" value="SUBTILASE"/>
    <property type="match status" value="1"/>
</dbReference>
<keyword evidence="11" id="KW-1185">Reference proteome</keyword>
<dbReference type="GO" id="GO:0006508">
    <property type="term" value="P:proteolysis"/>
    <property type="evidence" value="ECO:0007669"/>
    <property type="project" value="UniProtKB-KW"/>
</dbReference>
<evidence type="ECO:0000256" key="1">
    <source>
        <dbReference type="ARBA" id="ARBA00011073"/>
    </source>
</evidence>
<reference evidence="11" key="1">
    <citation type="submission" date="2010-05" db="EMBL/GenBank/DDBJ databases">
        <title>The complete genome of Truepera radiovictris DSM 17093.</title>
        <authorList>
            <consortium name="US DOE Joint Genome Institute (JGI-PGF)"/>
            <person name="Lucas S."/>
            <person name="Copeland A."/>
            <person name="Lapidus A."/>
            <person name="Glavina del Rio T."/>
            <person name="Dalin E."/>
            <person name="Tice H."/>
            <person name="Bruce D."/>
            <person name="Goodwin L."/>
            <person name="Pitluck S."/>
            <person name="Kyrpides N."/>
            <person name="Mavromatis K."/>
            <person name="Ovchinnikova G."/>
            <person name="Munk A.C."/>
            <person name="Detter J.C."/>
            <person name="Han C."/>
            <person name="Tapia R."/>
            <person name="Land M."/>
            <person name="Hauser L."/>
            <person name="Markowitz V."/>
            <person name="Cheng J.-F."/>
            <person name="Hugenholtz P."/>
            <person name="Woyke T."/>
            <person name="Wu D."/>
            <person name="Tindall B."/>
            <person name="Pomrenke H.G."/>
            <person name="Brambilla E."/>
            <person name="Klenk H.-P."/>
            <person name="Eisen J.A."/>
        </authorList>
    </citation>
    <scope>NUCLEOTIDE SEQUENCE [LARGE SCALE GENOMIC DNA]</scope>
    <source>
        <strain evidence="11">DSM 17093 / CIP 108686 / LMG 22925 / RQ-24</strain>
    </source>
</reference>
<dbReference type="HOGENOM" id="CLU_541759_0_0_0"/>
<evidence type="ECO:0000256" key="2">
    <source>
        <dbReference type="ARBA" id="ARBA00022670"/>
    </source>
</evidence>
<dbReference type="Pfam" id="PF00082">
    <property type="entry name" value="Peptidase_S8"/>
    <property type="match status" value="1"/>
</dbReference>
<dbReference type="InterPro" id="IPR023828">
    <property type="entry name" value="Peptidase_S8_Ser-AS"/>
</dbReference>
<dbReference type="KEGG" id="tra:Trad_2512"/>
<dbReference type="GO" id="GO:0004252">
    <property type="term" value="F:serine-type endopeptidase activity"/>
    <property type="evidence" value="ECO:0007669"/>
    <property type="project" value="UniProtKB-UniRule"/>
</dbReference>
<dbReference type="PANTHER" id="PTHR43806">
    <property type="entry name" value="PEPTIDASE S8"/>
    <property type="match status" value="1"/>
</dbReference>
<dbReference type="PRINTS" id="PR00723">
    <property type="entry name" value="SUBTILISIN"/>
</dbReference>
<dbReference type="InterPro" id="IPR023827">
    <property type="entry name" value="Peptidase_S8_Asp-AS"/>
</dbReference>
<evidence type="ECO:0000256" key="6">
    <source>
        <dbReference type="PROSITE-ProRule" id="PRU01240"/>
    </source>
</evidence>
<keyword evidence="4 6" id="KW-0720">Serine protease</keyword>
<feature type="active site" description="Charge relay system" evidence="5 6">
    <location>
        <position position="155"/>
    </location>
</feature>
<feature type="signal peptide" evidence="8">
    <location>
        <begin position="1"/>
        <end position="24"/>
    </location>
</feature>
<evidence type="ECO:0000313" key="11">
    <source>
        <dbReference type="Proteomes" id="UP000000379"/>
    </source>
</evidence>
<comment type="similarity">
    <text evidence="1 6 7">Belongs to the peptidase S8 family.</text>
</comment>
<dbReference type="Gene3D" id="3.40.50.200">
    <property type="entry name" value="Peptidase S8/S53 domain"/>
    <property type="match status" value="1"/>
</dbReference>
<dbReference type="AlphaFoldDB" id="D7CTS3"/>
<organism evidence="10 11">
    <name type="scientific">Truepera radiovictrix (strain DSM 17093 / CIP 108686 / LMG 22925 / RQ-24)</name>
    <dbReference type="NCBI Taxonomy" id="649638"/>
    <lineage>
        <taxon>Bacteria</taxon>
        <taxon>Thermotogati</taxon>
        <taxon>Deinococcota</taxon>
        <taxon>Deinococci</taxon>
        <taxon>Trueperales</taxon>
        <taxon>Trueperaceae</taxon>
        <taxon>Truepera</taxon>
    </lineage>
</organism>
<dbReference type="SUPFAM" id="SSF52743">
    <property type="entry name" value="Subtilisin-like"/>
    <property type="match status" value="1"/>
</dbReference>
<dbReference type="Proteomes" id="UP000000379">
    <property type="component" value="Chromosome"/>
</dbReference>
<dbReference type="InterPro" id="IPR050131">
    <property type="entry name" value="Peptidase_S8_subtilisin-like"/>
</dbReference>
<dbReference type="InterPro" id="IPR036852">
    <property type="entry name" value="Peptidase_S8/S53_dom_sf"/>
</dbReference>
<keyword evidence="2 6" id="KW-0645">Protease</keyword>
<keyword evidence="3 6" id="KW-0378">Hydrolase</keyword>
<feature type="active site" description="Charge relay system" evidence="5 6">
    <location>
        <position position="411"/>
    </location>
</feature>
<evidence type="ECO:0000256" key="8">
    <source>
        <dbReference type="SAM" id="SignalP"/>
    </source>
</evidence>
<gene>
    <name evidence="10" type="ordered locus">Trad_2512</name>
</gene>
<dbReference type="PROSITE" id="PS00138">
    <property type="entry name" value="SUBTILASE_SER"/>
    <property type="match status" value="1"/>
</dbReference>
<dbReference type="RefSeq" id="WP_013178981.1">
    <property type="nucleotide sequence ID" value="NC_014221.1"/>
</dbReference>
<feature type="active site" description="Charge relay system" evidence="5 6">
    <location>
        <position position="195"/>
    </location>
</feature>
<sequence length="465" mass="48161">MIKRFSLYPALLALALLIAACSTDQPMLEPQAEAAQGERYLVVFRQNETPAGALRALEAHGQVVRTLPQVGVAVMVSDDPAFVAKASRVSNVQEVGVAPAFAVPETPSAAVQEAPTGADTLYNQGLLWGIDRVHAPQAWEAGITGSHDTVVAVIDTGIATNHPDLKENIVYTDCHTSAGSKAEGACTAYPAYSDHGTHVAGTVAAVFDGGEVVGVGPNLGLAGYNVFEPIPGCGVCAFSDSRWAAMIDAAERGFEVINMSLGSMGRRGGQGTQDLNAFIRAENRVARFVQREGTIMIASAGNSATDLNGQPINLPGGIPGIVNVSATGIRPEPRFPQPGAFDVLAFYSNYGASITLAAPGGDCGIDGSCDPATRPADWFEHLVLSTTVAPNLTCAATESCAVGYGWKAGTSMAAPHVAGVAGLVMDQHPNLSPNQVEARLKRTADRVGNPQGFGAGIVNAFNAAR</sequence>
<proteinExistence type="inferred from homology"/>
<evidence type="ECO:0000313" key="10">
    <source>
        <dbReference type="EMBL" id="ADI15620.1"/>
    </source>
</evidence>
<dbReference type="PANTHER" id="PTHR43806:SF11">
    <property type="entry name" value="CEREVISIN-RELATED"/>
    <property type="match status" value="1"/>
</dbReference>
<accession>D7CTS3</accession>
<reference evidence="10 11" key="2">
    <citation type="journal article" date="2011" name="Stand. Genomic Sci.">
        <title>Complete genome sequence of Truepera radiovictrix type strain (RQ-24).</title>
        <authorList>
            <person name="Ivanova N."/>
            <person name="Rohde C."/>
            <person name="Munk C."/>
            <person name="Nolan M."/>
            <person name="Lucas S."/>
            <person name="Del Rio T.G."/>
            <person name="Tice H."/>
            <person name="Deshpande S."/>
            <person name="Cheng J.F."/>
            <person name="Tapia R."/>
            <person name="Han C."/>
            <person name="Goodwin L."/>
            <person name="Pitluck S."/>
            <person name="Liolios K."/>
            <person name="Mavromatis K."/>
            <person name="Mikhailova N."/>
            <person name="Pati A."/>
            <person name="Chen A."/>
            <person name="Palaniappan K."/>
            <person name="Land M."/>
            <person name="Hauser L."/>
            <person name="Chang Y.J."/>
            <person name="Jeffries C.D."/>
            <person name="Brambilla E."/>
            <person name="Rohde M."/>
            <person name="Goker M."/>
            <person name="Tindall B.J."/>
            <person name="Woyke T."/>
            <person name="Bristow J."/>
            <person name="Eisen J.A."/>
            <person name="Markowitz V."/>
            <person name="Hugenholtz P."/>
            <person name="Kyrpides N.C."/>
            <person name="Klenk H.P."/>
            <person name="Lapidus A."/>
        </authorList>
    </citation>
    <scope>NUCLEOTIDE SEQUENCE [LARGE SCALE GENOMIC DNA]</scope>
    <source>
        <strain evidence="11">DSM 17093 / CIP 108686 / LMG 22925 / RQ-24</strain>
    </source>
</reference>
<dbReference type="InterPro" id="IPR000209">
    <property type="entry name" value="Peptidase_S8/S53_dom"/>
</dbReference>
<dbReference type="PROSITE" id="PS51257">
    <property type="entry name" value="PROKAR_LIPOPROTEIN"/>
    <property type="match status" value="1"/>
</dbReference>
<dbReference type="PROSITE" id="PS00136">
    <property type="entry name" value="SUBTILASE_ASP"/>
    <property type="match status" value="1"/>
</dbReference>